<evidence type="ECO:0000259" key="1">
    <source>
        <dbReference type="Pfam" id="PF13751"/>
    </source>
</evidence>
<feature type="domain" description="Transposase DDE" evidence="1">
    <location>
        <begin position="67"/>
        <end position="144"/>
    </location>
</feature>
<protein>
    <submittedName>
        <fullName evidence="2">Transposase DDE domain-containing protein</fullName>
    </submittedName>
</protein>
<dbReference type="Pfam" id="PF13751">
    <property type="entry name" value="DDE_Tnp_1_6"/>
    <property type="match status" value="1"/>
</dbReference>
<organism evidence="2 3">
    <name type="scientific">Planifilum fulgidum</name>
    <dbReference type="NCBI Taxonomy" id="201973"/>
    <lineage>
        <taxon>Bacteria</taxon>
        <taxon>Bacillati</taxon>
        <taxon>Bacillota</taxon>
        <taxon>Bacilli</taxon>
        <taxon>Bacillales</taxon>
        <taxon>Thermoactinomycetaceae</taxon>
        <taxon>Planifilum</taxon>
    </lineage>
</organism>
<evidence type="ECO:0000313" key="2">
    <source>
        <dbReference type="EMBL" id="SFF91675.1"/>
    </source>
</evidence>
<name>A0A1I2MJH6_9BACL</name>
<sequence length="209" mass="24785">MSLQQLAEVRFRHKQIRIRTLSGDKNCGTSYYLRSLFSQRIILLISLCNPEMEEIPTWKRKTNDTEIQRKRQEKVEEIRAKNRVRLIQRDGKYRDIQKKRTRLEHGYAEAKNEHGLNRARSRGLECMQEQALCTAIVQNLKRLCRFKEKRPHTGILACAKTENGRRLISVYRWAVSLFVKFHEQIAQIMNRYVCFHQSSKRPNNSPVGE</sequence>
<evidence type="ECO:0000313" key="3">
    <source>
        <dbReference type="Proteomes" id="UP000198661"/>
    </source>
</evidence>
<dbReference type="Proteomes" id="UP000198661">
    <property type="component" value="Unassembled WGS sequence"/>
</dbReference>
<reference evidence="3" key="1">
    <citation type="submission" date="2016-10" db="EMBL/GenBank/DDBJ databases">
        <authorList>
            <person name="Varghese N."/>
            <person name="Submissions S."/>
        </authorList>
    </citation>
    <scope>NUCLEOTIDE SEQUENCE [LARGE SCALE GENOMIC DNA]</scope>
    <source>
        <strain evidence="3">DSM 44945</strain>
    </source>
</reference>
<gene>
    <name evidence="2" type="ORF">SAMN04488025_108114</name>
</gene>
<keyword evidence="3" id="KW-1185">Reference proteome</keyword>
<dbReference type="EMBL" id="FOOK01000008">
    <property type="protein sequence ID" value="SFF91675.1"/>
    <property type="molecule type" value="Genomic_DNA"/>
</dbReference>
<dbReference type="InterPro" id="IPR025668">
    <property type="entry name" value="Tnp_DDE_dom"/>
</dbReference>
<dbReference type="AlphaFoldDB" id="A0A1I2MJH6"/>
<proteinExistence type="predicted"/>
<accession>A0A1I2MJH6</accession>
<dbReference type="OrthoDB" id="9774608at2"/>